<dbReference type="Proteomes" id="UP000237381">
    <property type="component" value="Unassembled WGS sequence"/>
</dbReference>
<dbReference type="OrthoDB" id="9098989at2"/>
<keyword evidence="2" id="KW-1133">Transmembrane helix</keyword>
<evidence type="ECO:0000256" key="1">
    <source>
        <dbReference type="SAM" id="MobiDB-lite"/>
    </source>
</evidence>
<proteinExistence type="predicted"/>
<keyword evidence="4" id="KW-1185">Reference proteome</keyword>
<evidence type="ECO:0000313" key="4">
    <source>
        <dbReference type="Proteomes" id="UP000237381"/>
    </source>
</evidence>
<accession>A0A2S4MDD2</accession>
<reference evidence="3 4" key="1">
    <citation type="submission" date="2018-01" db="EMBL/GenBank/DDBJ databases">
        <title>Genomic Encyclopedia of Type Strains, Phase III (KMG-III): the genomes of soil and plant-associated and newly described type strains.</title>
        <authorList>
            <person name="Whitman W."/>
        </authorList>
    </citation>
    <scope>NUCLEOTIDE SEQUENCE [LARGE SCALE GENOMIC DNA]</scope>
    <source>
        <strain evidence="3 4">JCM 18070</strain>
    </source>
</reference>
<dbReference type="RefSeq" id="WP_103704159.1">
    <property type="nucleotide sequence ID" value="NZ_PQGA01000004.1"/>
</dbReference>
<comment type="caution">
    <text evidence="3">The sequence shown here is derived from an EMBL/GenBank/DDBJ whole genome shotgun (WGS) entry which is preliminary data.</text>
</comment>
<keyword evidence="2" id="KW-0812">Transmembrane</keyword>
<dbReference type="EMBL" id="PQGA01000004">
    <property type="protein sequence ID" value="POR52742.1"/>
    <property type="molecule type" value="Genomic_DNA"/>
</dbReference>
<evidence type="ECO:0000256" key="2">
    <source>
        <dbReference type="SAM" id="Phobius"/>
    </source>
</evidence>
<gene>
    <name evidence="3" type="ORF">B0G62_10439</name>
</gene>
<dbReference type="AlphaFoldDB" id="A0A2S4MDD2"/>
<protein>
    <submittedName>
        <fullName evidence="3">Uncharacterized protein</fullName>
    </submittedName>
</protein>
<feature type="region of interest" description="Disordered" evidence="1">
    <location>
        <begin position="157"/>
        <end position="181"/>
    </location>
</feature>
<keyword evidence="2" id="KW-0472">Membrane</keyword>
<dbReference type="SUPFAM" id="SSF58104">
    <property type="entry name" value="Methyl-accepting chemotaxis protein (MCP) signaling domain"/>
    <property type="match status" value="1"/>
</dbReference>
<evidence type="ECO:0000313" key="3">
    <source>
        <dbReference type="EMBL" id="POR52742.1"/>
    </source>
</evidence>
<feature type="transmembrane region" description="Helical" evidence="2">
    <location>
        <begin position="16"/>
        <end position="38"/>
    </location>
</feature>
<name>A0A2S4MDD2_9BURK</name>
<sequence length="181" mass="19852">MTNGQRLKLFWHRIDVFVLSTLVVLLAMAAGAGVMNWLNQRERMQLVDRFPAVRAEERAACVHEFQGRIDDLTQLNERSAQALADLRSLIKDTHDVAQYTLRFLGDRARISDQHTTAVLQQARQAAQAATAAQQTSAQVERKVAVAAAKADEAASTAQAVSQKLDTATRPALPGRPWAGGH</sequence>
<organism evidence="3 4">
    <name type="scientific">Paraburkholderia eburnea</name>
    <dbReference type="NCBI Taxonomy" id="1189126"/>
    <lineage>
        <taxon>Bacteria</taxon>
        <taxon>Pseudomonadati</taxon>
        <taxon>Pseudomonadota</taxon>
        <taxon>Betaproteobacteria</taxon>
        <taxon>Burkholderiales</taxon>
        <taxon>Burkholderiaceae</taxon>
        <taxon>Paraburkholderia</taxon>
    </lineage>
</organism>